<dbReference type="InterPro" id="IPR004837">
    <property type="entry name" value="NaCa_Exmemb"/>
</dbReference>
<dbReference type="GO" id="GO:0012505">
    <property type="term" value="C:endomembrane system"/>
    <property type="evidence" value="ECO:0007669"/>
    <property type="project" value="UniProtKB-SubCell"/>
</dbReference>
<feature type="transmembrane region" description="Helical" evidence="10">
    <location>
        <begin position="52"/>
        <end position="74"/>
    </location>
</feature>
<dbReference type="InterPro" id="IPR004798">
    <property type="entry name" value="CAX-like"/>
</dbReference>
<feature type="transmembrane region" description="Helical" evidence="10">
    <location>
        <begin position="140"/>
        <end position="164"/>
    </location>
</feature>
<accession>A0A3N4L7Q8</accession>
<dbReference type="PANTHER" id="PTHR31503:SF14">
    <property type="entry name" value="VACUOLAR CALCIUM ION TRANSPORTER"/>
    <property type="match status" value="1"/>
</dbReference>
<feature type="transmembrane region" description="Helical" evidence="10">
    <location>
        <begin position="80"/>
        <end position="99"/>
    </location>
</feature>
<name>A0A3N4L7Q8_9PEZI</name>
<feature type="transmembrane region" description="Helical" evidence="10">
    <location>
        <begin position="219"/>
        <end position="238"/>
    </location>
</feature>
<dbReference type="GO" id="GO:0000329">
    <property type="term" value="C:fungal-type vacuole membrane"/>
    <property type="evidence" value="ECO:0007669"/>
    <property type="project" value="TreeGrafter"/>
</dbReference>
<evidence type="ECO:0000256" key="1">
    <source>
        <dbReference type="ARBA" id="ARBA00004127"/>
    </source>
</evidence>
<feature type="transmembrane region" description="Helical" evidence="10">
    <location>
        <begin position="344"/>
        <end position="366"/>
    </location>
</feature>
<feature type="transmembrane region" description="Helical" evidence="10">
    <location>
        <begin position="276"/>
        <end position="294"/>
    </location>
</feature>
<feature type="transmembrane region" description="Helical" evidence="10">
    <location>
        <begin position="400"/>
        <end position="420"/>
    </location>
</feature>
<dbReference type="Pfam" id="PF01699">
    <property type="entry name" value="Na_Ca_ex"/>
    <property type="match status" value="2"/>
</dbReference>
<evidence type="ECO:0000259" key="11">
    <source>
        <dbReference type="Pfam" id="PF01699"/>
    </source>
</evidence>
<evidence type="ECO:0000313" key="13">
    <source>
        <dbReference type="Proteomes" id="UP000277580"/>
    </source>
</evidence>
<dbReference type="Gene3D" id="1.20.1420.30">
    <property type="entry name" value="NCX, central ion-binding region"/>
    <property type="match status" value="2"/>
</dbReference>
<dbReference type="GO" id="GO:0015369">
    <property type="term" value="F:calcium:proton antiporter activity"/>
    <property type="evidence" value="ECO:0007669"/>
    <property type="project" value="UniProtKB-UniRule"/>
</dbReference>
<feature type="transmembrane region" description="Helical" evidence="10">
    <location>
        <begin position="372"/>
        <end position="393"/>
    </location>
</feature>
<keyword evidence="3 10" id="KW-0813">Transport</keyword>
<dbReference type="AlphaFoldDB" id="A0A3N4L7Q8"/>
<dbReference type="InParanoid" id="A0A3N4L7Q8"/>
<dbReference type="OrthoDB" id="1699231at2759"/>
<dbReference type="PANTHER" id="PTHR31503">
    <property type="entry name" value="VACUOLAR CALCIUM ION TRANSPORTER"/>
    <property type="match status" value="1"/>
</dbReference>
<keyword evidence="8 10" id="KW-0406">Ion transport</keyword>
<evidence type="ECO:0000256" key="4">
    <source>
        <dbReference type="ARBA" id="ARBA00022568"/>
    </source>
</evidence>
<evidence type="ECO:0000256" key="9">
    <source>
        <dbReference type="ARBA" id="ARBA00023136"/>
    </source>
</evidence>
<gene>
    <name evidence="12" type="ORF">P167DRAFT_485488</name>
</gene>
<keyword evidence="9 10" id="KW-0472">Membrane</keyword>
<dbReference type="InterPro" id="IPR044880">
    <property type="entry name" value="NCX_ion-bd_dom_sf"/>
</dbReference>
<comment type="similarity">
    <text evidence="2 10">Belongs to the Ca(2+):cation antiporter (CaCA) (TC 2.A.19) family.</text>
</comment>
<dbReference type="Proteomes" id="UP000277580">
    <property type="component" value="Unassembled WGS sequence"/>
</dbReference>
<dbReference type="InterPro" id="IPR004713">
    <property type="entry name" value="CaH_exchang"/>
</dbReference>
<dbReference type="EMBL" id="ML119120">
    <property type="protein sequence ID" value="RPB14035.1"/>
    <property type="molecule type" value="Genomic_DNA"/>
</dbReference>
<evidence type="ECO:0000256" key="7">
    <source>
        <dbReference type="ARBA" id="ARBA00022989"/>
    </source>
</evidence>
<feature type="transmembrane region" description="Helical" evidence="10">
    <location>
        <begin position="176"/>
        <end position="199"/>
    </location>
</feature>
<dbReference type="NCBIfam" id="TIGR00378">
    <property type="entry name" value="cax"/>
    <property type="match status" value="1"/>
</dbReference>
<feature type="transmembrane region" description="Helical" evidence="10">
    <location>
        <begin position="111"/>
        <end position="134"/>
    </location>
</feature>
<evidence type="ECO:0000256" key="8">
    <source>
        <dbReference type="ARBA" id="ARBA00023065"/>
    </source>
</evidence>
<keyword evidence="10" id="KW-0050">Antiport</keyword>
<keyword evidence="4 10" id="KW-0109">Calcium transport</keyword>
<evidence type="ECO:0000313" key="12">
    <source>
        <dbReference type="EMBL" id="RPB14035.1"/>
    </source>
</evidence>
<evidence type="ECO:0000256" key="6">
    <source>
        <dbReference type="ARBA" id="ARBA00022837"/>
    </source>
</evidence>
<dbReference type="STRING" id="1392247.A0A3N4L7Q8"/>
<keyword evidence="7 10" id="KW-1133">Transmembrane helix</keyword>
<proteinExistence type="inferred from homology"/>
<keyword evidence="13" id="KW-1185">Reference proteome</keyword>
<comment type="caution">
    <text evidence="10">Lacks conserved residue(s) required for the propagation of feature annotation.</text>
</comment>
<feature type="domain" description="Sodium/calcium exchanger membrane region" evidence="11">
    <location>
        <begin position="79"/>
        <end position="240"/>
    </location>
</feature>
<evidence type="ECO:0000256" key="5">
    <source>
        <dbReference type="ARBA" id="ARBA00022692"/>
    </source>
</evidence>
<organism evidence="12 13">
    <name type="scientific">Morchella conica CCBAS932</name>
    <dbReference type="NCBI Taxonomy" id="1392247"/>
    <lineage>
        <taxon>Eukaryota</taxon>
        <taxon>Fungi</taxon>
        <taxon>Dikarya</taxon>
        <taxon>Ascomycota</taxon>
        <taxon>Pezizomycotina</taxon>
        <taxon>Pezizomycetes</taxon>
        <taxon>Pezizales</taxon>
        <taxon>Morchellaceae</taxon>
        <taxon>Morchella</taxon>
    </lineage>
</organism>
<comment type="subcellular location">
    <subcellularLocation>
        <location evidence="1">Endomembrane system</location>
        <topology evidence="1">Multi-pass membrane protein</topology>
    </subcellularLocation>
    <subcellularLocation>
        <location evidence="10">Vacuole membrane</location>
    </subcellularLocation>
</comment>
<comment type="function">
    <text evidence="10">Has a role in promoting intracellular calcium ion sequestration via the exchange of calcium ions for hydrogen ions across the vacuolar membrane. Involved also in manganese ion homeostasis via its uptake into the vacuole.</text>
</comment>
<feature type="domain" description="Sodium/calcium exchanger membrane region" evidence="11">
    <location>
        <begin position="275"/>
        <end position="417"/>
    </location>
</feature>
<dbReference type="GO" id="GO:0006874">
    <property type="term" value="P:intracellular calcium ion homeostasis"/>
    <property type="evidence" value="ECO:0007669"/>
    <property type="project" value="TreeGrafter"/>
</dbReference>
<reference evidence="12 13" key="1">
    <citation type="journal article" date="2018" name="Nat. Ecol. Evol.">
        <title>Pezizomycetes genomes reveal the molecular basis of ectomycorrhizal truffle lifestyle.</title>
        <authorList>
            <person name="Murat C."/>
            <person name="Payen T."/>
            <person name="Noel B."/>
            <person name="Kuo A."/>
            <person name="Morin E."/>
            <person name="Chen J."/>
            <person name="Kohler A."/>
            <person name="Krizsan K."/>
            <person name="Balestrini R."/>
            <person name="Da Silva C."/>
            <person name="Montanini B."/>
            <person name="Hainaut M."/>
            <person name="Levati E."/>
            <person name="Barry K.W."/>
            <person name="Belfiori B."/>
            <person name="Cichocki N."/>
            <person name="Clum A."/>
            <person name="Dockter R.B."/>
            <person name="Fauchery L."/>
            <person name="Guy J."/>
            <person name="Iotti M."/>
            <person name="Le Tacon F."/>
            <person name="Lindquist E.A."/>
            <person name="Lipzen A."/>
            <person name="Malagnac F."/>
            <person name="Mello A."/>
            <person name="Molinier V."/>
            <person name="Miyauchi S."/>
            <person name="Poulain J."/>
            <person name="Riccioni C."/>
            <person name="Rubini A."/>
            <person name="Sitrit Y."/>
            <person name="Splivallo R."/>
            <person name="Traeger S."/>
            <person name="Wang M."/>
            <person name="Zifcakova L."/>
            <person name="Wipf D."/>
            <person name="Zambonelli A."/>
            <person name="Paolocci F."/>
            <person name="Nowrousian M."/>
            <person name="Ottonello S."/>
            <person name="Baldrian P."/>
            <person name="Spatafora J.W."/>
            <person name="Henrissat B."/>
            <person name="Nagy L.G."/>
            <person name="Aury J.M."/>
            <person name="Wincker P."/>
            <person name="Grigoriev I.V."/>
            <person name="Bonfante P."/>
            <person name="Martin F.M."/>
        </authorList>
    </citation>
    <scope>NUCLEOTIDE SEQUENCE [LARGE SCALE GENOMIC DNA]</scope>
    <source>
        <strain evidence="12 13">CCBAS932</strain>
    </source>
</reference>
<evidence type="ECO:0000256" key="3">
    <source>
        <dbReference type="ARBA" id="ARBA00022448"/>
    </source>
</evidence>
<evidence type="ECO:0000256" key="10">
    <source>
        <dbReference type="RuleBase" id="RU365028"/>
    </source>
</evidence>
<sequence>MGEYGDLPGSSSRRALRSKEHVAAIPDPGLERTKRRGFHPIQALAIAAKSGCFLGACTNVLWPFVPIGIALHFVRPEWHLWVFVTNYVAMVPTANLLAFSSAGLARKIPRVLGVVLQVTVASVVEIILCILLLFKSQYKVIQAALLGSMLANLLLCTGLCFVIGGIRTKAQEFGDVLAETGGGLLLLSVAALTLPAAFYEGLSGLNRTTAVDLTDRILSVSRYMSILLVVAYALYLFFQLHTHHHLFDRDLYHADQANKDRRDNVNRAKLTITESLLFVIFSLTLVCLHSIFMVEQIHWIVSNRHVSDAFMGLILVPLVEKAAEHLSAVDEAWDNAMDFALSHILGSTIQTALFVAPIVVIIGWIAGRPMDLNFEVFMVVVLVFSVLVVGNFIKDGKSNYLEGALCCIFYLMISVTTWYYPNPPELEAGSEH</sequence>
<keyword evidence="6 10" id="KW-0106">Calcium</keyword>
<evidence type="ECO:0000256" key="2">
    <source>
        <dbReference type="ARBA" id="ARBA00008170"/>
    </source>
</evidence>
<keyword evidence="5 10" id="KW-0812">Transmembrane</keyword>
<protein>
    <recommendedName>
        <fullName evidence="10">Vacuolar calcium ion transporter</fullName>
    </recommendedName>
</protein>
<keyword evidence="10" id="KW-0926">Vacuole</keyword>